<feature type="region of interest" description="Disordered" evidence="1">
    <location>
        <begin position="36"/>
        <end position="55"/>
    </location>
</feature>
<proteinExistence type="predicted"/>
<name>I1BTT1_RHIO9</name>
<accession>I1BTT1</accession>
<evidence type="ECO:0000313" key="2">
    <source>
        <dbReference type="EMBL" id="EIE79611.1"/>
    </source>
</evidence>
<dbReference type="VEuPathDB" id="FungiDB:RO3G_04316"/>
<dbReference type="GeneID" id="93611287"/>
<reference evidence="2 3" key="1">
    <citation type="journal article" date="2009" name="PLoS Genet.">
        <title>Genomic analysis of the basal lineage fungus Rhizopus oryzae reveals a whole-genome duplication.</title>
        <authorList>
            <person name="Ma L.-J."/>
            <person name="Ibrahim A.S."/>
            <person name="Skory C."/>
            <person name="Grabherr M.G."/>
            <person name="Burger G."/>
            <person name="Butler M."/>
            <person name="Elias M."/>
            <person name="Idnurm A."/>
            <person name="Lang B.F."/>
            <person name="Sone T."/>
            <person name="Abe A."/>
            <person name="Calvo S.E."/>
            <person name="Corrochano L.M."/>
            <person name="Engels R."/>
            <person name="Fu J."/>
            <person name="Hansberg W."/>
            <person name="Kim J.-M."/>
            <person name="Kodira C.D."/>
            <person name="Koehrsen M.J."/>
            <person name="Liu B."/>
            <person name="Miranda-Saavedra D."/>
            <person name="O'Leary S."/>
            <person name="Ortiz-Castellanos L."/>
            <person name="Poulter R."/>
            <person name="Rodriguez-Romero J."/>
            <person name="Ruiz-Herrera J."/>
            <person name="Shen Y.-Q."/>
            <person name="Zeng Q."/>
            <person name="Galagan J."/>
            <person name="Birren B.W."/>
            <person name="Cuomo C.A."/>
            <person name="Wickes B.L."/>
        </authorList>
    </citation>
    <scope>NUCLEOTIDE SEQUENCE [LARGE SCALE GENOMIC DNA]</scope>
    <source>
        <strain evidence="3">RA 99-880 / ATCC MYA-4621 / FGSC 9543 / NRRL 43880</strain>
    </source>
</reference>
<dbReference type="EMBL" id="CH476734">
    <property type="protein sequence ID" value="EIE79611.1"/>
    <property type="molecule type" value="Genomic_DNA"/>
</dbReference>
<protein>
    <submittedName>
        <fullName evidence="2">Uncharacterized protein</fullName>
    </submittedName>
</protein>
<dbReference type="InParanoid" id="I1BTT1"/>
<keyword evidence="3" id="KW-1185">Reference proteome</keyword>
<dbReference type="AlphaFoldDB" id="I1BTT1"/>
<organism evidence="2 3">
    <name type="scientific">Rhizopus delemar (strain RA 99-880 / ATCC MYA-4621 / FGSC 9543 / NRRL 43880)</name>
    <name type="common">Mucormycosis agent</name>
    <name type="synonym">Rhizopus arrhizus var. delemar</name>
    <dbReference type="NCBI Taxonomy" id="246409"/>
    <lineage>
        <taxon>Eukaryota</taxon>
        <taxon>Fungi</taxon>
        <taxon>Fungi incertae sedis</taxon>
        <taxon>Mucoromycota</taxon>
        <taxon>Mucoromycotina</taxon>
        <taxon>Mucoromycetes</taxon>
        <taxon>Mucorales</taxon>
        <taxon>Mucorineae</taxon>
        <taxon>Rhizopodaceae</taxon>
        <taxon>Rhizopus</taxon>
    </lineage>
</organism>
<sequence length="55" mass="6074">MSSSFSFSIRVGQAEDSLLSIVDQITKIIPQSQHQAAMDSHLNGAPEGHNFRQNF</sequence>
<dbReference type="Proteomes" id="UP000009138">
    <property type="component" value="Unassembled WGS sequence"/>
</dbReference>
<dbReference type="RefSeq" id="XP_067515007.1">
    <property type="nucleotide sequence ID" value="XM_067658906.1"/>
</dbReference>
<evidence type="ECO:0000313" key="3">
    <source>
        <dbReference type="Proteomes" id="UP000009138"/>
    </source>
</evidence>
<evidence type="ECO:0000256" key="1">
    <source>
        <dbReference type="SAM" id="MobiDB-lite"/>
    </source>
</evidence>
<gene>
    <name evidence="2" type="ORF">RO3G_04316</name>
</gene>